<keyword evidence="10 15" id="KW-0255">Endonuclease</keyword>
<evidence type="ECO:0000256" key="16">
    <source>
        <dbReference type="SAM" id="MobiDB-lite"/>
    </source>
</evidence>
<dbReference type="PANTHER" id="PTHR30001">
    <property type="entry name" value="RIBONUCLEASE"/>
    <property type="match status" value="1"/>
</dbReference>
<comment type="function">
    <text evidence="15">Endoribonuclease that plays a central role in RNA processing and decay. Required for the maturation of 5S and 16S rRNAs and the majority of tRNAs. Also involved in the degradation of most mRNAs.</text>
</comment>
<evidence type="ECO:0000256" key="7">
    <source>
        <dbReference type="ARBA" id="ARBA00022722"/>
    </source>
</evidence>
<keyword evidence="5 15" id="KW-0698">rRNA processing</keyword>
<keyword evidence="2 15" id="KW-1003">Cell membrane</keyword>
<feature type="compositionally biased region" description="Polar residues" evidence="16">
    <location>
        <begin position="908"/>
        <end position="922"/>
    </location>
</feature>
<evidence type="ECO:0000256" key="5">
    <source>
        <dbReference type="ARBA" id="ARBA00022552"/>
    </source>
</evidence>
<dbReference type="InterPro" id="IPR028878">
    <property type="entry name" value="RNase_E"/>
</dbReference>
<dbReference type="EMBL" id="SMFQ01000003">
    <property type="protein sequence ID" value="TCJ87022.1"/>
    <property type="molecule type" value="Genomic_DNA"/>
</dbReference>
<feature type="binding site" evidence="15">
    <location>
        <position position="412"/>
    </location>
    <ligand>
        <name>Zn(2+)</name>
        <dbReference type="ChEBI" id="CHEBI:29105"/>
        <note>ligand shared between dimeric partners</note>
    </ligand>
</feature>
<dbReference type="HAMAP" id="MF_00970">
    <property type="entry name" value="RNase_E"/>
    <property type="match status" value="1"/>
</dbReference>
<evidence type="ECO:0000256" key="13">
    <source>
        <dbReference type="ARBA" id="ARBA00022884"/>
    </source>
</evidence>
<keyword evidence="15" id="KW-0820">tRNA-binding</keyword>
<feature type="compositionally biased region" description="Low complexity" evidence="16">
    <location>
        <begin position="925"/>
        <end position="942"/>
    </location>
</feature>
<dbReference type="SMART" id="SM00316">
    <property type="entry name" value="S1"/>
    <property type="match status" value="1"/>
</dbReference>
<feature type="compositionally biased region" description="Low complexity" evidence="16">
    <location>
        <begin position="950"/>
        <end position="973"/>
    </location>
</feature>
<keyword evidence="7 15" id="KW-0540">Nuclease</keyword>
<dbReference type="GO" id="GO:0008270">
    <property type="term" value="F:zinc ion binding"/>
    <property type="evidence" value="ECO:0007669"/>
    <property type="project" value="UniProtKB-UniRule"/>
</dbReference>
<dbReference type="CDD" id="cd04453">
    <property type="entry name" value="S1_RNase_E"/>
    <property type="match status" value="1"/>
</dbReference>
<dbReference type="Proteomes" id="UP000294887">
    <property type="component" value="Unassembled WGS sequence"/>
</dbReference>
<proteinExistence type="inferred from homology"/>
<evidence type="ECO:0000256" key="14">
    <source>
        <dbReference type="ARBA" id="ARBA00023136"/>
    </source>
</evidence>
<dbReference type="GO" id="GO:0005737">
    <property type="term" value="C:cytoplasm"/>
    <property type="evidence" value="ECO:0007669"/>
    <property type="project" value="UniProtKB-SubCell"/>
</dbReference>
<dbReference type="InterPro" id="IPR048583">
    <property type="entry name" value="RNase_E_G_thioredoxin-like"/>
</dbReference>
<organism evidence="18 19">
    <name type="scientific">Cocleimonas flava</name>
    <dbReference type="NCBI Taxonomy" id="634765"/>
    <lineage>
        <taxon>Bacteria</taxon>
        <taxon>Pseudomonadati</taxon>
        <taxon>Pseudomonadota</taxon>
        <taxon>Gammaproteobacteria</taxon>
        <taxon>Thiotrichales</taxon>
        <taxon>Thiotrichaceae</taxon>
        <taxon>Cocleimonas</taxon>
    </lineage>
</organism>
<protein>
    <recommendedName>
        <fullName evidence="15">Ribonuclease E</fullName>
        <shortName evidence="15">RNase E</shortName>
        <ecNumber evidence="15">3.1.26.12</ecNumber>
    </recommendedName>
</protein>
<feature type="compositionally biased region" description="Polar residues" evidence="16">
    <location>
        <begin position="686"/>
        <end position="715"/>
    </location>
</feature>
<evidence type="ECO:0000256" key="12">
    <source>
        <dbReference type="ARBA" id="ARBA00022842"/>
    </source>
</evidence>
<comment type="similarity">
    <text evidence="1">Belongs to the RNase E/G family. RNase G subfamily.</text>
</comment>
<dbReference type="SUPFAM" id="SSF50249">
    <property type="entry name" value="Nucleic acid-binding proteins"/>
    <property type="match status" value="1"/>
</dbReference>
<dbReference type="EC" id="3.1.26.12" evidence="15"/>
<dbReference type="InterPro" id="IPR012340">
    <property type="entry name" value="NA-bd_OB-fold"/>
</dbReference>
<keyword evidence="14 15" id="KW-0472">Membrane</keyword>
<dbReference type="Pfam" id="PF20833">
    <property type="entry name" value="RNase_E_G_Thio"/>
    <property type="match status" value="1"/>
</dbReference>
<comment type="caution">
    <text evidence="18">The sequence shown here is derived from an EMBL/GenBank/DDBJ whole genome shotgun (WGS) entry which is preliminary data.</text>
</comment>
<keyword evidence="6 15" id="KW-0819">tRNA processing</keyword>
<feature type="compositionally biased region" description="Low complexity" evidence="16">
    <location>
        <begin position="588"/>
        <end position="610"/>
    </location>
</feature>
<comment type="cofactor">
    <cofactor evidence="15">
        <name>Zn(2+)</name>
        <dbReference type="ChEBI" id="CHEBI:29105"/>
    </cofactor>
    <text evidence="15">Binds 2 Zn(2+) ions per homotetramer.</text>
</comment>
<feature type="compositionally biased region" description="Basic and acidic residues" evidence="16">
    <location>
        <begin position="803"/>
        <end position="833"/>
    </location>
</feature>
<gene>
    <name evidence="15" type="primary">rne</name>
    <name evidence="18" type="ORF">EV695_1523</name>
</gene>
<feature type="compositionally biased region" description="Basic and acidic residues" evidence="16">
    <location>
        <begin position="570"/>
        <end position="586"/>
    </location>
</feature>
<feature type="region of interest" description="Required for zinc-mediated homotetramerization and catalytic activity" evidence="15">
    <location>
        <begin position="409"/>
        <end position="412"/>
    </location>
</feature>
<feature type="compositionally biased region" description="Low complexity" evidence="16">
    <location>
        <begin position="778"/>
        <end position="802"/>
    </location>
</feature>
<comment type="catalytic activity">
    <reaction evidence="15">
        <text>Endonucleolytic cleavage of single-stranded RNA in A- and U-rich regions.</text>
        <dbReference type="EC" id="3.1.26.12"/>
    </reaction>
</comment>
<keyword evidence="12 15" id="KW-0460">Magnesium</keyword>
<feature type="compositionally biased region" description="Low complexity" evidence="16">
    <location>
        <begin position="997"/>
        <end position="1035"/>
    </location>
</feature>
<feature type="binding site" evidence="15">
    <location>
        <position position="308"/>
    </location>
    <ligand>
        <name>Mg(2+)</name>
        <dbReference type="ChEBI" id="CHEBI:18420"/>
        <note>catalytic</note>
    </ligand>
</feature>
<evidence type="ECO:0000259" key="17">
    <source>
        <dbReference type="PROSITE" id="PS50126"/>
    </source>
</evidence>
<comment type="subunit">
    <text evidence="15">Component of the RNA degradosome, which is a multiprotein complex involved in RNA processing and mRNA degradation. Within the RNA degradosome, RNase E assembles into a homotetramer formed by a dimer of dimers.</text>
</comment>
<dbReference type="OrthoDB" id="9804278at2"/>
<keyword evidence="3 15" id="KW-0963">Cytoplasm</keyword>
<keyword evidence="4 15" id="KW-0997">Cell inner membrane</keyword>
<dbReference type="GO" id="GO:0000049">
    <property type="term" value="F:tRNA binding"/>
    <property type="evidence" value="ECO:0007669"/>
    <property type="project" value="UniProtKB-KW"/>
</dbReference>
<keyword evidence="8 15" id="KW-0479">Metal-binding</keyword>
<evidence type="ECO:0000256" key="2">
    <source>
        <dbReference type="ARBA" id="ARBA00022475"/>
    </source>
</evidence>
<dbReference type="NCBIfam" id="TIGR00757">
    <property type="entry name" value="RNaseEG"/>
    <property type="match status" value="1"/>
</dbReference>
<feature type="compositionally biased region" description="Low complexity" evidence="16">
    <location>
        <begin position="882"/>
        <end position="899"/>
    </location>
</feature>
<dbReference type="GO" id="GO:0019843">
    <property type="term" value="F:rRNA binding"/>
    <property type="evidence" value="ECO:0007669"/>
    <property type="project" value="UniProtKB-KW"/>
</dbReference>
<evidence type="ECO:0000256" key="10">
    <source>
        <dbReference type="ARBA" id="ARBA00022759"/>
    </source>
</evidence>
<feature type="region of interest" description="Disordered" evidence="16">
    <location>
        <begin position="494"/>
        <end position="527"/>
    </location>
</feature>
<dbReference type="InterPro" id="IPR003029">
    <property type="entry name" value="S1_domain"/>
</dbReference>
<dbReference type="GO" id="GO:0006402">
    <property type="term" value="P:mRNA catabolic process"/>
    <property type="evidence" value="ECO:0007669"/>
    <property type="project" value="UniProtKB-UniRule"/>
</dbReference>
<feature type="binding site" evidence="15">
    <location>
        <position position="409"/>
    </location>
    <ligand>
        <name>Zn(2+)</name>
        <dbReference type="ChEBI" id="CHEBI:29105"/>
        <note>ligand shared between dimeric partners</note>
    </ligand>
</feature>
<accession>A0A4R1F385</accession>
<dbReference type="PROSITE" id="PS50126">
    <property type="entry name" value="S1"/>
    <property type="match status" value="1"/>
</dbReference>
<dbReference type="GO" id="GO:0006364">
    <property type="term" value="P:rRNA processing"/>
    <property type="evidence" value="ECO:0007669"/>
    <property type="project" value="UniProtKB-UniRule"/>
</dbReference>
<dbReference type="Gene3D" id="2.40.50.140">
    <property type="entry name" value="Nucleic acid-binding proteins"/>
    <property type="match status" value="1"/>
</dbReference>
<feature type="compositionally biased region" description="Low complexity" evidence="16">
    <location>
        <begin position="675"/>
        <end position="685"/>
    </location>
</feature>
<feature type="compositionally biased region" description="Polar residues" evidence="16">
    <location>
        <begin position="738"/>
        <end position="754"/>
    </location>
</feature>
<feature type="compositionally biased region" description="Low complexity" evidence="16">
    <location>
        <begin position="617"/>
        <end position="639"/>
    </location>
</feature>
<feature type="region of interest" description="Disordered" evidence="16">
    <location>
        <begin position="570"/>
        <end position="1060"/>
    </location>
</feature>
<dbReference type="Pfam" id="PF00575">
    <property type="entry name" value="S1"/>
    <property type="match status" value="1"/>
</dbReference>
<dbReference type="Pfam" id="PF10150">
    <property type="entry name" value="RNase_E_G"/>
    <property type="match status" value="1"/>
</dbReference>
<feature type="compositionally biased region" description="Polar residues" evidence="16">
    <location>
        <begin position="837"/>
        <end position="861"/>
    </location>
</feature>
<dbReference type="GO" id="GO:0008033">
    <property type="term" value="P:tRNA processing"/>
    <property type="evidence" value="ECO:0007669"/>
    <property type="project" value="UniProtKB-UniRule"/>
</dbReference>
<reference evidence="18 19" key="1">
    <citation type="submission" date="2019-03" db="EMBL/GenBank/DDBJ databases">
        <title>Genomic Encyclopedia of Type Strains, Phase IV (KMG-IV): sequencing the most valuable type-strain genomes for metagenomic binning, comparative biology and taxonomic classification.</title>
        <authorList>
            <person name="Goeker M."/>
        </authorList>
    </citation>
    <scope>NUCLEOTIDE SEQUENCE [LARGE SCALE GENOMIC DNA]</scope>
    <source>
        <strain evidence="18 19">DSM 24830</strain>
    </source>
</reference>
<dbReference type="GO" id="GO:0009898">
    <property type="term" value="C:cytoplasmic side of plasma membrane"/>
    <property type="evidence" value="ECO:0007669"/>
    <property type="project" value="UniProtKB-UniRule"/>
</dbReference>
<dbReference type="InterPro" id="IPR004659">
    <property type="entry name" value="RNase_E/G"/>
</dbReference>
<feature type="compositionally biased region" description="Basic and acidic residues" evidence="16">
    <location>
        <begin position="1036"/>
        <end position="1050"/>
    </location>
</feature>
<evidence type="ECO:0000256" key="4">
    <source>
        <dbReference type="ARBA" id="ARBA00022519"/>
    </source>
</evidence>
<evidence type="ECO:0000256" key="6">
    <source>
        <dbReference type="ARBA" id="ARBA00022694"/>
    </source>
</evidence>
<dbReference type="Gene3D" id="3.40.1260.20">
    <property type="entry name" value="Ribonuclease E, catalytic domain"/>
    <property type="match status" value="1"/>
</dbReference>
<comment type="cofactor">
    <cofactor evidence="15">
        <name>Mg(2+)</name>
        <dbReference type="ChEBI" id="CHEBI:18420"/>
    </cofactor>
    <text evidence="15">Binds 1 Mg(2+) ion per subunit.</text>
</comment>
<dbReference type="AlphaFoldDB" id="A0A4R1F385"/>
<keyword evidence="19" id="KW-1185">Reference proteome</keyword>
<evidence type="ECO:0000313" key="18">
    <source>
        <dbReference type="EMBL" id="TCJ87022.1"/>
    </source>
</evidence>
<dbReference type="GO" id="GO:0008995">
    <property type="term" value="F:ribonuclease E activity"/>
    <property type="evidence" value="ECO:0007669"/>
    <property type="project" value="UniProtKB-EC"/>
</dbReference>
<keyword evidence="13 15" id="KW-0694">RNA-binding</keyword>
<evidence type="ECO:0000256" key="9">
    <source>
        <dbReference type="ARBA" id="ARBA00022730"/>
    </source>
</evidence>
<dbReference type="GO" id="GO:0000287">
    <property type="term" value="F:magnesium ion binding"/>
    <property type="evidence" value="ECO:0007669"/>
    <property type="project" value="UniProtKB-UniRule"/>
</dbReference>
<evidence type="ECO:0000256" key="3">
    <source>
        <dbReference type="ARBA" id="ARBA00022490"/>
    </source>
</evidence>
<evidence type="ECO:0000313" key="19">
    <source>
        <dbReference type="Proteomes" id="UP000294887"/>
    </source>
</evidence>
<keyword evidence="11 15" id="KW-0378">Hydrolase</keyword>
<dbReference type="InterPro" id="IPR019307">
    <property type="entry name" value="RNA-bd_AU-1/RNase_E/G"/>
</dbReference>
<keyword evidence="9 15" id="KW-0699">rRNA-binding</keyword>
<evidence type="ECO:0000256" key="8">
    <source>
        <dbReference type="ARBA" id="ARBA00022723"/>
    </source>
</evidence>
<feature type="compositionally biased region" description="Polar residues" evidence="16">
    <location>
        <begin position="640"/>
        <end position="657"/>
    </location>
</feature>
<keyword evidence="15" id="KW-0862">Zinc</keyword>
<dbReference type="RefSeq" id="WP_131905334.1">
    <property type="nucleotide sequence ID" value="NZ_BAAAFU010000004.1"/>
</dbReference>
<evidence type="ECO:0000256" key="1">
    <source>
        <dbReference type="ARBA" id="ARBA00005663"/>
    </source>
</evidence>
<sequence>MKRILINATQQEEIRVAMVDGQYLYDLDIEHPFRAQKKANIYKGIITRVEPSLEAAFVNYGADRHGFLPFKEISREYWNTSKSKKNDKNNKGRPSISDVIKEGQEVLLQVDKEERGNKGAALTTQISLAGRYLVLMPNNPRAGGVSRRIEGDDRNKIREILDQLDLDEGMGAIVRTAGVGRELEELTWDMEYLKTLWAAIKDAHEQTTAPSLLYQESNVIIRTLRDYFRKDVGEIIIDNERVYQQAHDFINAVMPHNLNKLKHYTDTVPLFSRYQVEHQIESAFHREVTLPSGGAIVIDHTEALTSIDVNSARATKGRSIEETALNNNLEAADEVARQLRLRDLGGLVVIDFIDMQPNKNQRAVERQLRDALKVDRARVQISRISRFGLLEMSRQRLRPSLGESSQIVCPRCSGQGTIRGIESMALSILRLMEEEAMKEGTVEVVAQTPVKVATFILNEKRKSLTEIQARHNMQLTVLPNPELDTPHYEIVRRKESDVEDSSVQSYKQITKPEVQPESTKETMPQSVETAVVSNVTPASPAPSPQALQETKNPGVVTRIFSALFGSKKVEEVAEEPKTRQRPEKKPQQNRNDNSNRTRNTNSRNNNNRSNNNRRKPNNNNNGNNPNANKNNRNQNTKQNAKGNSKPQNNTQANGNVKDNTKPQAPKQQAKRNNNKPRQNQNNNNNTVDTENNQNAVAETNGNQAKQQAPKQNSKQPRAKQENKTPRQNRKPNSDKENANTADTNKQVENQQDQSPIEIKIPAAPKTNKKPSTDKAAEASKTSNTKSSNATTSTSAATTSPKPSDTKEVKAEVKTDAPKKSSTDKGESTPKAEAPKATTKTQTRTSKASKSTESNASDTTATAKKPASKRKSSNKDNVEANVEAKTSTQTKETATTNNAAVKESAPAAKSSNSTTKESASADKQSTEASATSKPAAAKVATTTTRRKTTTKKATASDKPSTPAKAKTKPATTKKAASKEDKPAAKKRAPAKAKKTESDTAVAKSTDAATTTAAKPATPAPVATTTTKKRSSSATKPEPSDKPVEVVVKKPESNTPTQEASE</sequence>
<comment type="subcellular location">
    <subcellularLocation>
        <location evidence="15">Cytoplasm</location>
    </subcellularLocation>
    <subcellularLocation>
        <location evidence="15">Cell inner membrane</location>
        <topology evidence="15">Peripheral membrane protein</topology>
        <orientation evidence="15">Cytoplasmic side</orientation>
    </subcellularLocation>
</comment>
<evidence type="ECO:0000256" key="15">
    <source>
        <dbReference type="HAMAP-Rule" id="MF_00970"/>
    </source>
</evidence>
<feature type="domain" description="S1 motif" evidence="17">
    <location>
        <begin position="39"/>
        <end position="125"/>
    </location>
</feature>
<comment type="similarity">
    <text evidence="15">Belongs to the RNase E/G family. RNase E subfamily.</text>
</comment>
<feature type="binding site" evidence="15">
    <location>
        <position position="351"/>
    </location>
    <ligand>
        <name>Mg(2+)</name>
        <dbReference type="ChEBI" id="CHEBI:18420"/>
        <note>catalytic</note>
    </ligand>
</feature>
<dbReference type="PANTHER" id="PTHR30001:SF1">
    <property type="entry name" value="RIBONUCLEASE E_G-LIKE PROTEIN, CHLOROPLASTIC"/>
    <property type="match status" value="1"/>
</dbReference>
<evidence type="ECO:0000256" key="11">
    <source>
        <dbReference type="ARBA" id="ARBA00022801"/>
    </source>
</evidence>
<name>A0A4R1F385_9GAMM</name>